<dbReference type="Proteomes" id="UP000608530">
    <property type="component" value="Unassembled WGS sequence"/>
</dbReference>
<dbReference type="InterPro" id="IPR011761">
    <property type="entry name" value="ATP-grasp"/>
</dbReference>
<dbReference type="Gene3D" id="3.40.50.720">
    <property type="entry name" value="NAD(P)-binding Rossmann-like Domain"/>
    <property type="match status" value="1"/>
</dbReference>
<dbReference type="GO" id="GO:0005524">
    <property type="term" value="F:ATP binding"/>
    <property type="evidence" value="ECO:0007669"/>
    <property type="project" value="UniProtKB-UniRule"/>
</dbReference>
<dbReference type="FunFam" id="3.30.1490.20:FF:000020">
    <property type="entry name" value="Protein lysine acetyltransferase"/>
    <property type="match status" value="1"/>
</dbReference>
<evidence type="ECO:0000256" key="1">
    <source>
        <dbReference type="ARBA" id="ARBA00022598"/>
    </source>
</evidence>
<keyword evidence="1 7" id="KW-0436">Ligase</keyword>
<dbReference type="InterPro" id="IPR003781">
    <property type="entry name" value="CoA-bd"/>
</dbReference>
<accession>A0A934UUQ9</accession>
<keyword evidence="8" id="KW-1185">Reference proteome</keyword>
<gene>
    <name evidence="7" type="ORF">JD276_08505</name>
</gene>
<dbReference type="Pfam" id="PF13607">
    <property type="entry name" value="Succ_CoA_lig"/>
    <property type="match status" value="1"/>
</dbReference>
<dbReference type="RefSeq" id="WP_200115213.1">
    <property type="nucleotide sequence ID" value="NZ_JAEHOH010000010.1"/>
</dbReference>
<evidence type="ECO:0000313" key="8">
    <source>
        <dbReference type="Proteomes" id="UP000608530"/>
    </source>
</evidence>
<feature type="domain" description="ATP-grasp" evidence="6">
    <location>
        <begin position="483"/>
        <end position="519"/>
    </location>
</feature>
<protein>
    <submittedName>
        <fullName evidence="7">Acetate--CoA ligase family protein</fullName>
    </submittedName>
</protein>
<comment type="similarity">
    <text evidence="4">In the N-terminal section; belongs to the acetate CoA ligase alpha subunit family.</text>
</comment>
<evidence type="ECO:0000259" key="6">
    <source>
        <dbReference type="PROSITE" id="PS50975"/>
    </source>
</evidence>
<dbReference type="InterPro" id="IPR032875">
    <property type="entry name" value="Succ_CoA_lig_flav_dom"/>
</dbReference>
<dbReference type="PANTHER" id="PTHR43334:SF1">
    <property type="entry name" value="3-HYDROXYPROPIONATE--COA LIGASE [ADP-FORMING]"/>
    <property type="match status" value="1"/>
</dbReference>
<evidence type="ECO:0000256" key="5">
    <source>
        <dbReference type="PROSITE-ProRule" id="PRU00409"/>
    </source>
</evidence>
<name>A0A934UUQ9_9MICO</name>
<dbReference type="GO" id="GO:0046872">
    <property type="term" value="F:metal ion binding"/>
    <property type="evidence" value="ECO:0007669"/>
    <property type="project" value="InterPro"/>
</dbReference>
<sequence>MEQLFNPRSIAVVGASANPAAIGGKPISQLVSHGYAGDIYPVNPNRDEVQGLRCYPSIDEAPDGIDLAIIAVPAAVVPGVVEACGRRGIPYALVLSSGFADAGGDGVRFQEELRQTAVASGVRVVGPNCVGFISAANRVYAGFGAFFDYDFQPGPVGFVTQSGGVGGSLLTVADEQGVQFAHFVHTGNAMDVDIETVLDAWVDDPAVRVLVTYIEGLGDSGEFPRVAGRALEAGKPLVVWKAGQSSASASAVVSHTGRMAGDMERYRAVFERYGIIEVDDSADMIDVLKMAQSSRRPAGGRVGVISVSGGAGVVAADTLERMETLELAEFPAAAVERIAAELPGFATSVNPVDVTAQIFNDPELFERVVGVLAEHEAVDQILACVASVHSAVGERVARAIVDAATRLSVPIVVSWSARDELNGAAFELLAEAGIPVFKSPERALKAMDRYTRFAGAAVAGAAAPQPAAERGRDWARTVEFDVLEELRSRGVAVPEQRLVQNADEAARAAEEIGFPVVVKLQSPDVPHKAAVDAIRLGVQSTRAVREAADHLAALATGRPEDEMRGMLVQGMAERGTELIIGYLRDRSLGGFLLLGRGGSGVEEMGDRVLVPTPISKEEVLEALGRLAVVSEARLGETALGAVADIAGVLQSIAAEASADLEEIEVNPVIVRGDTVTAVDALAIQQG</sequence>
<dbReference type="Pfam" id="PF13549">
    <property type="entry name" value="ATP-grasp_5"/>
    <property type="match status" value="1"/>
</dbReference>
<dbReference type="AlphaFoldDB" id="A0A934UUQ9"/>
<dbReference type="PANTHER" id="PTHR43334">
    <property type="entry name" value="ACETATE--COA LIGASE [ADP-FORMING]"/>
    <property type="match status" value="1"/>
</dbReference>
<evidence type="ECO:0000256" key="2">
    <source>
        <dbReference type="ARBA" id="ARBA00022741"/>
    </source>
</evidence>
<keyword evidence="3 5" id="KW-0067">ATP-binding</keyword>
<dbReference type="Gene3D" id="3.30.1490.20">
    <property type="entry name" value="ATP-grasp fold, A domain"/>
    <property type="match status" value="1"/>
</dbReference>
<dbReference type="SUPFAM" id="SSF51735">
    <property type="entry name" value="NAD(P)-binding Rossmann-fold domains"/>
    <property type="match status" value="1"/>
</dbReference>
<dbReference type="SUPFAM" id="SSF52210">
    <property type="entry name" value="Succinyl-CoA synthetase domains"/>
    <property type="match status" value="2"/>
</dbReference>
<evidence type="ECO:0000256" key="4">
    <source>
        <dbReference type="ARBA" id="ARBA00060888"/>
    </source>
</evidence>
<dbReference type="InterPro" id="IPR051538">
    <property type="entry name" value="Acyl-CoA_Synth/Transferase"/>
</dbReference>
<proteinExistence type="inferred from homology"/>
<evidence type="ECO:0000256" key="3">
    <source>
        <dbReference type="ARBA" id="ARBA00022840"/>
    </source>
</evidence>
<evidence type="ECO:0000313" key="7">
    <source>
        <dbReference type="EMBL" id="MBK0419075.1"/>
    </source>
</evidence>
<reference evidence="7" key="1">
    <citation type="submission" date="2020-12" db="EMBL/GenBank/DDBJ databases">
        <title>Leucobacter sp. CAS1, isolated from Chromium sludge.</title>
        <authorList>
            <person name="Xu Z."/>
        </authorList>
    </citation>
    <scope>NUCLEOTIDE SEQUENCE</scope>
    <source>
        <strain evidence="7">CSA1</strain>
    </source>
</reference>
<dbReference type="SUPFAM" id="SSF56059">
    <property type="entry name" value="Glutathione synthetase ATP-binding domain-like"/>
    <property type="match status" value="1"/>
</dbReference>
<comment type="caution">
    <text evidence="7">The sequence shown here is derived from an EMBL/GenBank/DDBJ whole genome shotgun (WGS) entry which is preliminary data.</text>
</comment>
<dbReference type="InterPro" id="IPR036291">
    <property type="entry name" value="NAD(P)-bd_dom_sf"/>
</dbReference>
<dbReference type="Pfam" id="PF13380">
    <property type="entry name" value="CoA_binding_2"/>
    <property type="match status" value="1"/>
</dbReference>
<dbReference type="Gene3D" id="3.40.50.261">
    <property type="entry name" value="Succinyl-CoA synthetase domains"/>
    <property type="match status" value="2"/>
</dbReference>
<dbReference type="InterPro" id="IPR016102">
    <property type="entry name" value="Succinyl-CoA_synth-like"/>
</dbReference>
<dbReference type="PROSITE" id="PS50975">
    <property type="entry name" value="ATP_GRASP"/>
    <property type="match status" value="1"/>
</dbReference>
<dbReference type="GO" id="GO:0016874">
    <property type="term" value="F:ligase activity"/>
    <property type="evidence" value="ECO:0007669"/>
    <property type="project" value="UniProtKB-KW"/>
</dbReference>
<dbReference type="Gene3D" id="3.30.470.20">
    <property type="entry name" value="ATP-grasp fold, B domain"/>
    <property type="match status" value="1"/>
</dbReference>
<dbReference type="EMBL" id="JAEHOH010000010">
    <property type="protein sequence ID" value="MBK0419075.1"/>
    <property type="molecule type" value="Genomic_DNA"/>
</dbReference>
<dbReference type="InterPro" id="IPR013815">
    <property type="entry name" value="ATP_grasp_subdomain_1"/>
</dbReference>
<dbReference type="SMART" id="SM00881">
    <property type="entry name" value="CoA_binding"/>
    <property type="match status" value="1"/>
</dbReference>
<organism evidence="7 8">
    <name type="scientific">Leucobacter chromiisoli</name>
    <dbReference type="NCBI Taxonomy" id="2796471"/>
    <lineage>
        <taxon>Bacteria</taxon>
        <taxon>Bacillati</taxon>
        <taxon>Actinomycetota</taxon>
        <taxon>Actinomycetes</taxon>
        <taxon>Micrococcales</taxon>
        <taxon>Microbacteriaceae</taxon>
        <taxon>Leucobacter</taxon>
    </lineage>
</organism>
<keyword evidence="2 5" id="KW-0547">Nucleotide-binding</keyword>